<dbReference type="Proteomes" id="UP000274756">
    <property type="component" value="Unassembled WGS sequence"/>
</dbReference>
<dbReference type="PANTHER" id="PTHR15854">
    <property type="entry name" value="THAP4 PROTEIN"/>
    <property type="match status" value="1"/>
</dbReference>
<dbReference type="AlphaFoldDB" id="A0A0N4UFR3"/>
<dbReference type="OrthoDB" id="58529at2759"/>
<dbReference type="InterPro" id="IPR003582">
    <property type="entry name" value="ShKT_dom"/>
</dbReference>
<sequence>MVASTRIKCQECRDFDNSCRDWIIADRSLCMKTDYIMRSCMKSCGHCSPKIDSSLILVKAKECMLVCWHSPSTLLHARIIKNHRNLNKNKMIKKLLTQHLNLGFDPHRLPSNLQPLAWLVGIWRSEHGGKAIFPTIPKFTYGEQIEIAISDDHMQGLKALNYSAFAWGINDKDELHSEYGYITIQPQTNLVALTTVMNNGFVTVEQGPLTINRIVLHLYDIGRISFSRDLPVHNTIREWILLDGNTLQAKFDMETLTHGMQEHTFIRYTKIYP</sequence>
<dbReference type="WBParaSite" id="DME_0000629101-mRNA-1">
    <property type="protein sequence ID" value="DME_0000629101-mRNA-1"/>
    <property type="gene ID" value="DME_0000629101"/>
</dbReference>
<gene>
    <name evidence="2" type="ORF">DME_LOCUS1188</name>
</gene>
<dbReference type="InterPro" id="IPR045165">
    <property type="entry name" value="Nitrobindin"/>
</dbReference>
<dbReference type="Proteomes" id="UP000038040">
    <property type="component" value="Unplaced"/>
</dbReference>
<evidence type="ECO:0000259" key="1">
    <source>
        <dbReference type="SMART" id="SM00254"/>
    </source>
</evidence>
<accession>A0A0N4UFR3</accession>
<dbReference type="SUPFAM" id="SSF50814">
    <property type="entry name" value="Lipocalins"/>
    <property type="match status" value="1"/>
</dbReference>
<protein>
    <submittedName>
        <fullName evidence="5">ShKT domain-containing protein</fullName>
    </submittedName>
</protein>
<reference evidence="5" key="1">
    <citation type="submission" date="2017-02" db="UniProtKB">
        <authorList>
            <consortium name="WormBaseParasite"/>
        </authorList>
    </citation>
    <scope>IDENTIFICATION</scope>
</reference>
<name>A0A0N4UFR3_DRAME</name>
<feature type="domain" description="ShKT" evidence="1">
    <location>
        <begin position="11"/>
        <end position="48"/>
    </location>
</feature>
<dbReference type="SMART" id="SM00254">
    <property type="entry name" value="ShKT"/>
    <property type="match status" value="1"/>
</dbReference>
<dbReference type="InterPro" id="IPR014878">
    <property type="entry name" value="THAP4-like_heme-bd"/>
</dbReference>
<dbReference type="EMBL" id="UYYG01000015">
    <property type="protein sequence ID" value="VDN51215.1"/>
    <property type="molecule type" value="Genomic_DNA"/>
</dbReference>
<reference evidence="2 4" key="2">
    <citation type="submission" date="2018-11" db="EMBL/GenBank/DDBJ databases">
        <authorList>
            <consortium name="Pathogen Informatics"/>
        </authorList>
    </citation>
    <scope>NUCLEOTIDE SEQUENCE [LARGE SCALE GENOMIC DNA]</scope>
</reference>
<dbReference type="Gene3D" id="2.40.128.20">
    <property type="match status" value="1"/>
</dbReference>
<dbReference type="PANTHER" id="PTHR15854:SF2">
    <property type="entry name" value="MARVEL DOMAIN-CONTAINING PROTEIN-RELATED"/>
    <property type="match status" value="1"/>
</dbReference>
<dbReference type="InterPro" id="IPR012674">
    <property type="entry name" value="Calycin"/>
</dbReference>
<dbReference type="Pfam" id="PF08768">
    <property type="entry name" value="THAP4_heme-bd"/>
    <property type="match status" value="1"/>
</dbReference>
<proteinExistence type="predicted"/>
<organism evidence="3 5">
    <name type="scientific">Dracunculus medinensis</name>
    <name type="common">Guinea worm</name>
    <dbReference type="NCBI Taxonomy" id="318479"/>
    <lineage>
        <taxon>Eukaryota</taxon>
        <taxon>Metazoa</taxon>
        <taxon>Ecdysozoa</taxon>
        <taxon>Nematoda</taxon>
        <taxon>Chromadorea</taxon>
        <taxon>Rhabditida</taxon>
        <taxon>Spirurina</taxon>
        <taxon>Dracunculoidea</taxon>
        <taxon>Dracunculidae</taxon>
        <taxon>Dracunculus</taxon>
    </lineage>
</organism>
<dbReference type="CDD" id="cd07828">
    <property type="entry name" value="lipocalin_heme-bd-THAP4-like"/>
    <property type="match status" value="1"/>
</dbReference>
<evidence type="ECO:0000313" key="2">
    <source>
        <dbReference type="EMBL" id="VDN51215.1"/>
    </source>
</evidence>
<keyword evidence="4" id="KW-1185">Reference proteome</keyword>
<evidence type="ECO:0000313" key="4">
    <source>
        <dbReference type="Proteomes" id="UP000274756"/>
    </source>
</evidence>
<evidence type="ECO:0000313" key="3">
    <source>
        <dbReference type="Proteomes" id="UP000038040"/>
    </source>
</evidence>
<evidence type="ECO:0000313" key="5">
    <source>
        <dbReference type="WBParaSite" id="DME_0000629101-mRNA-1"/>
    </source>
</evidence>